<dbReference type="SUPFAM" id="SSF51445">
    <property type="entry name" value="(Trans)glycosidases"/>
    <property type="match status" value="1"/>
</dbReference>
<comment type="caution">
    <text evidence="1">The sequence shown here is derived from an EMBL/GenBank/DDBJ whole genome shotgun (WGS) entry which is preliminary data.</text>
</comment>
<dbReference type="OrthoDB" id="9146353at2"/>
<dbReference type="Proteomes" id="UP000280296">
    <property type="component" value="Unassembled WGS sequence"/>
</dbReference>
<dbReference type="Gene3D" id="3.20.20.80">
    <property type="entry name" value="Glycosidases"/>
    <property type="match status" value="1"/>
</dbReference>
<accession>A0A432MPD5</accession>
<reference evidence="1 2" key="2">
    <citation type="submission" date="2019-01" db="EMBL/GenBank/DDBJ databases">
        <title>Tautonia sociabilis, a novel thermotolerant planctomycete of Isosphaeraceae family, isolated from a 4000 m deep subterranean habitat.</title>
        <authorList>
            <person name="Kovaleva O.L."/>
            <person name="Elcheninov A.G."/>
            <person name="Van Heerden E."/>
            <person name="Toshchakov S.V."/>
            <person name="Novikov A."/>
            <person name="Bonch-Osmolovskaya E.A."/>
            <person name="Kublanov I.V."/>
        </authorList>
    </citation>
    <scope>NUCLEOTIDE SEQUENCE [LARGE SCALE GENOMIC DNA]</scope>
    <source>
        <strain evidence="1 2">GM2012</strain>
    </source>
</reference>
<evidence type="ECO:0000313" key="2">
    <source>
        <dbReference type="Proteomes" id="UP000280296"/>
    </source>
</evidence>
<organism evidence="1 2">
    <name type="scientific">Tautonia sociabilis</name>
    <dbReference type="NCBI Taxonomy" id="2080755"/>
    <lineage>
        <taxon>Bacteria</taxon>
        <taxon>Pseudomonadati</taxon>
        <taxon>Planctomycetota</taxon>
        <taxon>Planctomycetia</taxon>
        <taxon>Isosphaerales</taxon>
        <taxon>Isosphaeraceae</taxon>
        <taxon>Tautonia</taxon>
    </lineage>
</organism>
<gene>
    <name evidence="1" type="ORF">TsocGM_02420</name>
</gene>
<name>A0A432MPD5_9BACT</name>
<protein>
    <recommendedName>
        <fullName evidence="3">Glycoside hydrolase family 42 N-terminal domain-containing protein</fullName>
    </recommendedName>
</protein>
<evidence type="ECO:0008006" key="3">
    <source>
        <dbReference type="Google" id="ProtNLM"/>
    </source>
</evidence>
<dbReference type="EMBL" id="RYZH01000003">
    <property type="protein sequence ID" value="RUL89294.1"/>
    <property type="molecule type" value="Genomic_DNA"/>
</dbReference>
<reference evidence="1 2" key="1">
    <citation type="submission" date="2018-12" db="EMBL/GenBank/DDBJ databases">
        <authorList>
            <person name="Toschakov S.V."/>
        </authorList>
    </citation>
    <scope>NUCLEOTIDE SEQUENCE [LARGE SCALE GENOMIC DNA]</scope>
    <source>
        <strain evidence="1 2">GM2012</strain>
    </source>
</reference>
<dbReference type="InterPro" id="IPR017853">
    <property type="entry name" value="GH"/>
</dbReference>
<proteinExistence type="predicted"/>
<evidence type="ECO:0000313" key="1">
    <source>
        <dbReference type="EMBL" id="RUL89294.1"/>
    </source>
</evidence>
<dbReference type="RefSeq" id="WP_126723729.1">
    <property type="nucleotide sequence ID" value="NZ_RYZH01000003.1"/>
</dbReference>
<dbReference type="AlphaFoldDB" id="A0A432MPD5"/>
<keyword evidence="2" id="KW-1185">Reference proteome</keyword>
<sequence>MTRTLPPPRSLVGPLVGLMLVVSAGAQRPDALIVRPGPPPLIDFEADEDGDGVPDGWYNLRDAALVPEGGVVGPTLLRFEADLPSRPARISRGFGVDGRQTEALILGLWVRRVGDPLLPGERLGEEPSVLLDLLDADLRSTARGSLGPFTDLPDGRWVHWVARIPVPPDTRDVLMTVGLLGGTGTLDVDGLTIEEVPVGGASSTNLVVNGNLELGGLDPDYWLLEGQTRRVHPGRASDSALELSDAGDRALAPLGVPVGGMDRLSISIAARGEGLRGAGGAQAVVFFLGDDGQPIPGPSAARAVRWAGSFGWRVDRATIPVPPAAVRAVLQLEKLDRLGAVRVDDVEVVGEARVAGLRSWTPFHVEGGGDSWPPYEPAEAVEAGSALDASVLLDTPAGSHGFVSAEGGRLRFEDGSPARFFGIYLFPPVMFAQADRTDALADRLARSGVNLVYLGDLDTPLGPGSSLLDDTVDDTSTLDPLVLADFDHFVAALKARGISIALGLLSQARFRANDSIADFRALPPGGGPAAAFDPNIRDRTLRFAEALLTHVNPETGLALKDDPVLAWVTLAGEHSLFDLIDQPDALPPRQAEALRERSRAARRGAGRAFWQVTEAEQWSAMAARLREIGLRVPIAGSSHFRREPEFAAAQRAEGLDLIDDRLFWPIPRFAAPDLRSLLRRPSAELVALAEEKRDRDRPYVVGQYAHYTEGAWALPWEGPDLLFAAVQGRASGWDALVRRGIGRFPEVWGAAASGTGGGQDVFLIPEVINGNPQVFAMLPHASALFRGEDGSEASPGTPPGSWDRRLGRLMIDTRRTIGVAGAIDEAQVSRDGLGLRSRMPVGAIVASSVGAGTLAEADRILVSAVARVQPTGLEWVDHWRREVADPGRPPLRVEPIRATVSWTREGPASLFALDEAGRRIAEIPGKRTPQGMHFDLDGRDGRLHWELVVGSP</sequence>